<reference evidence="9" key="1">
    <citation type="journal article" date="2010" name="Genome Biol.">
        <title>Genome sequence of the necrotrophic plant pathogen Pythium ultimum reveals original pathogenicity mechanisms and effector repertoire.</title>
        <authorList>
            <person name="Levesque C.A."/>
            <person name="Brouwer H."/>
            <person name="Cano L."/>
            <person name="Hamilton J.P."/>
            <person name="Holt C."/>
            <person name="Huitema E."/>
            <person name="Raffaele S."/>
            <person name="Robideau G.P."/>
            <person name="Thines M."/>
            <person name="Win J."/>
            <person name="Zerillo M.M."/>
            <person name="Beakes G.W."/>
            <person name="Boore J.L."/>
            <person name="Busam D."/>
            <person name="Dumas B."/>
            <person name="Ferriera S."/>
            <person name="Fuerstenberg S.I."/>
            <person name="Gachon C.M."/>
            <person name="Gaulin E."/>
            <person name="Govers F."/>
            <person name="Grenville-Briggs L."/>
            <person name="Horner N."/>
            <person name="Hostetler J."/>
            <person name="Jiang R.H."/>
            <person name="Johnson J."/>
            <person name="Krajaejun T."/>
            <person name="Lin H."/>
            <person name="Meijer H.J."/>
            <person name="Moore B."/>
            <person name="Morris P."/>
            <person name="Phuntmart V."/>
            <person name="Puiu D."/>
            <person name="Shetty J."/>
            <person name="Stajich J.E."/>
            <person name="Tripathy S."/>
            <person name="Wawra S."/>
            <person name="van West P."/>
            <person name="Whitty B.R."/>
            <person name="Coutinho P.M."/>
            <person name="Henrissat B."/>
            <person name="Martin F."/>
            <person name="Thomas P.D."/>
            <person name="Tyler B.M."/>
            <person name="De Vries R.P."/>
            <person name="Kamoun S."/>
            <person name="Yandell M."/>
            <person name="Tisserat N."/>
            <person name="Buell C.R."/>
        </authorList>
    </citation>
    <scope>NUCLEOTIDE SEQUENCE</scope>
    <source>
        <strain evidence="9">DAOM:BR144</strain>
    </source>
</reference>
<proteinExistence type="inferred from homology"/>
<evidence type="ECO:0000256" key="4">
    <source>
        <dbReference type="ARBA" id="ARBA00022603"/>
    </source>
</evidence>
<dbReference type="Pfam" id="PF01135">
    <property type="entry name" value="PCMT"/>
    <property type="match status" value="1"/>
</dbReference>
<dbReference type="HOGENOM" id="CLU_055432_0_1_1"/>
<keyword evidence="4 7" id="KW-0489">Methyltransferase</keyword>
<dbReference type="EnsemblProtists" id="PYU1_T003877">
    <property type="protein sequence ID" value="PYU1_T003877"/>
    <property type="gene ID" value="PYU1_G003867"/>
</dbReference>
<evidence type="ECO:0000256" key="7">
    <source>
        <dbReference type="RuleBase" id="RU003802"/>
    </source>
</evidence>
<keyword evidence="5 7" id="KW-0808">Transferase</keyword>
<dbReference type="GO" id="GO:0005737">
    <property type="term" value="C:cytoplasm"/>
    <property type="evidence" value="ECO:0007669"/>
    <property type="project" value="UniProtKB-SubCell"/>
</dbReference>
<evidence type="ECO:0000256" key="1">
    <source>
        <dbReference type="ARBA" id="ARBA00004496"/>
    </source>
</evidence>
<comment type="subcellular location">
    <subcellularLocation>
        <location evidence="1">Cytoplasm</location>
    </subcellularLocation>
</comment>
<dbReference type="PANTHER" id="PTHR11579">
    <property type="entry name" value="PROTEIN-L-ISOASPARTATE O-METHYLTRANSFERASE"/>
    <property type="match status" value="1"/>
</dbReference>
<dbReference type="EMBL" id="GL376638">
    <property type="status" value="NOT_ANNOTATED_CDS"/>
    <property type="molecule type" value="Genomic_DNA"/>
</dbReference>
<dbReference type="NCBIfam" id="TIGR00080">
    <property type="entry name" value="pimt"/>
    <property type="match status" value="1"/>
</dbReference>
<dbReference type="Proteomes" id="UP000019132">
    <property type="component" value="Unassembled WGS sequence"/>
</dbReference>
<dbReference type="CDD" id="cd02440">
    <property type="entry name" value="AdoMet_MTases"/>
    <property type="match status" value="1"/>
</dbReference>
<evidence type="ECO:0000256" key="5">
    <source>
        <dbReference type="ARBA" id="ARBA00022679"/>
    </source>
</evidence>
<dbReference type="GO" id="GO:0032259">
    <property type="term" value="P:methylation"/>
    <property type="evidence" value="ECO:0007669"/>
    <property type="project" value="UniProtKB-KW"/>
</dbReference>
<keyword evidence="9" id="KW-1185">Reference proteome</keyword>
<evidence type="ECO:0000256" key="2">
    <source>
        <dbReference type="ARBA" id="ARBA00005369"/>
    </source>
</evidence>
<dbReference type="OMA" id="HMHASAC"/>
<comment type="similarity">
    <text evidence="2 7">Belongs to the methyltransferase superfamily. L-isoaspartyl/D-aspartyl protein methyltransferase family.</text>
</comment>
<dbReference type="AlphaFoldDB" id="K3WFY6"/>
<dbReference type="InParanoid" id="K3WFY6"/>
<keyword evidence="6 7" id="KW-0949">S-adenosyl-L-methionine</keyword>
<sequence length="229" mass="24922">MAWRCSARSNDGLVDNLARAGIVQSQRVIAAMKAVDRGQYMTTTDPDVAYQDAPQVIGHQQTISAPHMHAFALELADVAISNVEQPRILDVGAGSGYLTACLGRMVEDRGGRVFGIERIPELVAFAKKNIERADRDLIDKHVVSVQGADGWEGLPNEAPFHFIHVGAAAVEPPQSLMDQLADGGRLVVPVGEQGASQVLLEIQRTDQTFTQRQLMGVSYVPLVRERTEL</sequence>
<dbReference type="PROSITE" id="PS01279">
    <property type="entry name" value="PCMT"/>
    <property type="match status" value="1"/>
</dbReference>
<evidence type="ECO:0000256" key="3">
    <source>
        <dbReference type="ARBA" id="ARBA00022490"/>
    </source>
</evidence>
<dbReference type="InterPro" id="IPR000682">
    <property type="entry name" value="PCMT"/>
</dbReference>
<reference evidence="8" key="3">
    <citation type="submission" date="2015-02" db="UniProtKB">
        <authorList>
            <consortium name="EnsemblProtists"/>
        </authorList>
    </citation>
    <scope>IDENTIFICATION</scope>
    <source>
        <strain evidence="8">DAOM BR144</strain>
    </source>
</reference>
<comment type="catalytic activity">
    <reaction evidence="7">
        <text>[protein]-L-isoaspartate + S-adenosyl-L-methionine = [protein]-L-isoaspartate alpha-methyl ester + S-adenosyl-L-homocysteine</text>
        <dbReference type="Rhea" id="RHEA:12705"/>
        <dbReference type="Rhea" id="RHEA-COMP:12143"/>
        <dbReference type="Rhea" id="RHEA-COMP:12144"/>
        <dbReference type="ChEBI" id="CHEBI:57856"/>
        <dbReference type="ChEBI" id="CHEBI:59789"/>
        <dbReference type="ChEBI" id="CHEBI:90596"/>
        <dbReference type="ChEBI" id="CHEBI:90598"/>
        <dbReference type="EC" id="2.1.1.77"/>
    </reaction>
</comment>
<dbReference type="STRING" id="431595.K3WFY6"/>
<dbReference type="VEuPathDB" id="FungiDB:PYU1_G003867"/>
<dbReference type="FunCoup" id="K3WFY6">
    <property type="interactions" value="100"/>
</dbReference>
<evidence type="ECO:0000313" key="8">
    <source>
        <dbReference type="EnsemblProtists" id="PYU1_T003877"/>
    </source>
</evidence>
<dbReference type="SUPFAM" id="SSF53335">
    <property type="entry name" value="S-adenosyl-L-methionine-dependent methyltransferases"/>
    <property type="match status" value="1"/>
</dbReference>
<keyword evidence="3" id="KW-0963">Cytoplasm</keyword>
<evidence type="ECO:0000256" key="6">
    <source>
        <dbReference type="ARBA" id="ARBA00022691"/>
    </source>
</evidence>
<dbReference type="GO" id="GO:0004719">
    <property type="term" value="F:protein-L-isoaspartate (D-aspartate) O-methyltransferase activity"/>
    <property type="evidence" value="ECO:0007669"/>
    <property type="project" value="UniProtKB-UniRule"/>
</dbReference>
<reference evidence="9" key="2">
    <citation type="submission" date="2010-04" db="EMBL/GenBank/DDBJ databases">
        <authorList>
            <person name="Buell R."/>
            <person name="Hamilton J."/>
            <person name="Hostetler J."/>
        </authorList>
    </citation>
    <scope>NUCLEOTIDE SEQUENCE [LARGE SCALE GENOMIC DNA]</scope>
    <source>
        <strain evidence="9">DAOM:BR144</strain>
    </source>
</reference>
<dbReference type="FunFam" id="3.40.50.150:FF:000556">
    <property type="entry name" value="Probable protein-L-isoaspartate O-methyltransferase"/>
    <property type="match status" value="1"/>
</dbReference>
<name>K3WFY6_GLOUD</name>
<organism evidence="8 9">
    <name type="scientific">Globisporangium ultimum (strain ATCC 200006 / CBS 805.95 / DAOM BR144)</name>
    <name type="common">Pythium ultimum</name>
    <dbReference type="NCBI Taxonomy" id="431595"/>
    <lineage>
        <taxon>Eukaryota</taxon>
        <taxon>Sar</taxon>
        <taxon>Stramenopiles</taxon>
        <taxon>Oomycota</taxon>
        <taxon>Peronosporomycetes</taxon>
        <taxon>Pythiales</taxon>
        <taxon>Pythiaceae</taxon>
        <taxon>Globisporangium</taxon>
    </lineage>
</organism>
<protein>
    <recommendedName>
        <fullName evidence="7">Protein-L-isoaspartate O-methyltransferase</fullName>
        <ecNumber evidence="7">2.1.1.77</ecNumber>
    </recommendedName>
</protein>
<evidence type="ECO:0000313" key="9">
    <source>
        <dbReference type="Proteomes" id="UP000019132"/>
    </source>
</evidence>
<dbReference type="PANTHER" id="PTHR11579:SF0">
    <property type="entry name" value="PROTEIN-L-ISOASPARTATE(D-ASPARTATE) O-METHYLTRANSFERASE"/>
    <property type="match status" value="1"/>
</dbReference>
<accession>K3WFY6</accession>
<dbReference type="InterPro" id="IPR029063">
    <property type="entry name" value="SAM-dependent_MTases_sf"/>
</dbReference>
<dbReference type="Gene3D" id="3.40.50.150">
    <property type="entry name" value="Vaccinia Virus protein VP39"/>
    <property type="match status" value="1"/>
</dbReference>
<dbReference type="eggNOG" id="KOG1661">
    <property type="taxonomic scope" value="Eukaryota"/>
</dbReference>
<dbReference type="EC" id="2.1.1.77" evidence="7"/>